<feature type="transmembrane region" description="Helical" evidence="4">
    <location>
        <begin position="803"/>
        <end position="822"/>
    </location>
</feature>
<dbReference type="EMBL" id="CAKOGP040001770">
    <property type="protein sequence ID" value="CAJ1950826.1"/>
    <property type="molecule type" value="Genomic_DNA"/>
</dbReference>
<evidence type="ECO:0000256" key="4">
    <source>
        <dbReference type="SAM" id="Phobius"/>
    </source>
</evidence>
<dbReference type="PANTHER" id="PTHR43179:SF12">
    <property type="entry name" value="GALACTOFURANOSYLTRANSFERASE GLFT2"/>
    <property type="match status" value="1"/>
</dbReference>
<feature type="transmembrane region" description="Helical" evidence="4">
    <location>
        <begin position="862"/>
        <end position="882"/>
    </location>
</feature>
<dbReference type="InterPro" id="IPR029044">
    <property type="entry name" value="Nucleotide-diphossugar_trans"/>
</dbReference>
<keyword evidence="4" id="KW-0472">Membrane</keyword>
<dbReference type="Pfam" id="PF00535">
    <property type="entry name" value="Glycos_transf_2"/>
    <property type="match status" value="1"/>
</dbReference>
<sequence length="899" mass="102727">MAEPRASRLEGICVVNVGHYRSGSTTLAGAATLLGLNVYRKFPDLTQEQYQDILHDPEKAVTKYFSTPDAMDFLLGIIKEHDLVCDGWFALLAHAPHWLLKLEKEANQNGIHLKFVASVRDPSATIQSELQHWVRHGLEAKAGLSHEDREKLPLSLKIRTDKHLESIQKLKEQGKVTILPLEEADSIWPKELTKVSKLSEERWAEAFKTVGKKNANPPLPIEGILLTMRIGNTPQSDTMIRSVERLLDELEQDSLCRYMVVLAIDADEESSDGTQDLLQRLHSRANSHYQMHSFHSIINEDRDNTQLLPLCRIWENMAVKAWEEGADWVVLLGDDIRIQCSYHYRAIYRSFLEISERLKVPFGFGSPWWNDTTFPGFPTFPCIGKAHYAIFRGLIPPHRRGVFVNQDLDPYLQCLYLKFKAAPLVSEAKLSNDTGGNVGASQARYQRIEAIGWRDFVWEDIDPIRQHIHRIDGSADEALVLDVIVPSYRVRLEYLEPICSLTIPDYLCVQFIIIVDNVKKLLQVARLLSDTDRELSIHEAERILEARLSTGNNRVRVRCNRNNVGASASRNRGLDESAAEFFLNLDDDLIPNSDLLEHYGQQLLRSVSDPTVVGLIGLVHFPRHPELPLKYAAVLMSYLTFMFEIAGRTDMYDHPAWGVTANILFRRTPVRFDEAYAKTGGGEDVDFSLRVAGNEGKLIPVPRARVVHPFWEGSVWNLGSHFFNWAIGDGGLLSRFPKYTYWSFPNLSETLFAFIPMALLAGCPEKVIFWIPLFVLVDVIVDCSNRDEYMHRCSLLKHERHPLFYFLAHILANIYVVVLECGRLWGHLKRWNLTCVCHRFDWHCGRLPNAPCNFRKREKLKFTGFCIMMVLVELLVANNLSWSWKAFALRGSNETCPAF</sequence>
<proteinExistence type="inferred from homology"/>
<evidence type="ECO:0000259" key="5">
    <source>
        <dbReference type="Pfam" id="PF00535"/>
    </source>
</evidence>
<name>A0AAD2FRJ5_9STRA</name>
<organism evidence="6 7">
    <name type="scientific">Cylindrotheca closterium</name>
    <dbReference type="NCBI Taxonomy" id="2856"/>
    <lineage>
        <taxon>Eukaryota</taxon>
        <taxon>Sar</taxon>
        <taxon>Stramenopiles</taxon>
        <taxon>Ochrophyta</taxon>
        <taxon>Bacillariophyta</taxon>
        <taxon>Bacillariophyceae</taxon>
        <taxon>Bacillariophycidae</taxon>
        <taxon>Bacillariales</taxon>
        <taxon>Bacillariaceae</taxon>
        <taxon>Cylindrotheca</taxon>
    </lineage>
</organism>
<dbReference type="Gene3D" id="3.90.550.10">
    <property type="entry name" value="Spore Coat Polysaccharide Biosynthesis Protein SpsA, Chain A"/>
    <property type="match status" value="1"/>
</dbReference>
<dbReference type="SUPFAM" id="SSF53448">
    <property type="entry name" value="Nucleotide-diphospho-sugar transferases"/>
    <property type="match status" value="1"/>
</dbReference>
<keyword evidence="7" id="KW-1185">Reference proteome</keyword>
<dbReference type="PANTHER" id="PTHR43179">
    <property type="entry name" value="RHAMNOSYLTRANSFERASE WBBL"/>
    <property type="match status" value="1"/>
</dbReference>
<comment type="similarity">
    <text evidence="1">Belongs to the glycosyltransferase 2 family.</text>
</comment>
<evidence type="ECO:0000256" key="2">
    <source>
        <dbReference type="ARBA" id="ARBA00022676"/>
    </source>
</evidence>
<dbReference type="InterPro" id="IPR001173">
    <property type="entry name" value="Glyco_trans_2-like"/>
</dbReference>
<keyword evidence="2" id="KW-0328">Glycosyltransferase</keyword>
<gene>
    <name evidence="6" type="ORF">CYCCA115_LOCUS12777</name>
</gene>
<protein>
    <recommendedName>
        <fullName evidence="5">Glycosyltransferase 2-like domain-containing protein</fullName>
    </recommendedName>
</protein>
<keyword evidence="4" id="KW-1133">Transmembrane helix</keyword>
<evidence type="ECO:0000256" key="1">
    <source>
        <dbReference type="ARBA" id="ARBA00006739"/>
    </source>
</evidence>
<keyword evidence="4" id="KW-0812">Transmembrane</keyword>
<keyword evidence="3" id="KW-0808">Transferase</keyword>
<dbReference type="GO" id="GO:0016757">
    <property type="term" value="F:glycosyltransferase activity"/>
    <property type="evidence" value="ECO:0007669"/>
    <property type="project" value="UniProtKB-KW"/>
</dbReference>
<evidence type="ECO:0000313" key="6">
    <source>
        <dbReference type="EMBL" id="CAJ1950826.1"/>
    </source>
</evidence>
<dbReference type="AlphaFoldDB" id="A0AAD2FRJ5"/>
<feature type="domain" description="Glycosyltransferase 2-like" evidence="5">
    <location>
        <begin position="542"/>
        <end position="598"/>
    </location>
</feature>
<accession>A0AAD2FRJ5</accession>
<comment type="caution">
    <text evidence="6">The sequence shown here is derived from an EMBL/GenBank/DDBJ whole genome shotgun (WGS) entry which is preliminary data.</text>
</comment>
<evidence type="ECO:0000256" key="3">
    <source>
        <dbReference type="ARBA" id="ARBA00022679"/>
    </source>
</evidence>
<reference evidence="6" key="1">
    <citation type="submission" date="2023-08" db="EMBL/GenBank/DDBJ databases">
        <authorList>
            <person name="Audoor S."/>
            <person name="Bilcke G."/>
        </authorList>
    </citation>
    <scope>NUCLEOTIDE SEQUENCE</scope>
</reference>
<evidence type="ECO:0000313" key="7">
    <source>
        <dbReference type="Proteomes" id="UP001295423"/>
    </source>
</evidence>
<dbReference type="Proteomes" id="UP001295423">
    <property type="component" value="Unassembled WGS sequence"/>
</dbReference>